<evidence type="ECO:0000256" key="2">
    <source>
        <dbReference type="ARBA" id="ARBA00007145"/>
    </source>
</evidence>
<feature type="domain" description="CN hydrolase" evidence="11">
    <location>
        <begin position="19"/>
        <end position="261"/>
    </location>
</feature>
<dbReference type="GO" id="GO:0005737">
    <property type="term" value="C:cytoplasm"/>
    <property type="evidence" value="ECO:0007669"/>
    <property type="project" value="InterPro"/>
</dbReference>
<dbReference type="Proteomes" id="UP000198755">
    <property type="component" value="Unassembled WGS sequence"/>
</dbReference>
<evidence type="ECO:0000256" key="9">
    <source>
        <dbReference type="PROSITE-ProRule" id="PRU10139"/>
    </source>
</evidence>
<evidence type="ECO:0000256" key="4">
    <source>
        <dbReference type="ARBA" id="ARBA00022741"/>
    </source>
</evidence>
<dbReference type="CDD" id="cd07570">
    <property type="entry name" value="GAT_Gln-NAD-synth"/>
    <property type="match status" value="1"/>
</dbReference>
<dbReference type="InterPro" id="IPR003694">
    <property type="entry name" value="NAD_synthase"/>
</dbReference>
<comment type="pathway">
    <text evidence="1 7 8">Cofactor biosynthesis; NAD(+) biosynthesis; NAD(+) from deamido-NAD(+) (L-Gln route): step 1/1.</text>
</comment>
<proteinExistence type="inferred from homology"/>
<feature type="binding site" evidence="7">
    <location>
        <position position="412"/>
    </location>
    <ligand>
        <name>ATP</name>
        <dbReference type="ChEBI" id="CHEBI:30616"/>
    </ligand>
</feature>
<feature type="binding site" evidence="7">
    <location>
        <position position="417"/>
    </location>
    <ligand>
        <name>deamido-NAD(+)</name>
        <dbReference type="ChEBI" id="CHEBI:58437"/>
        <note>ligand shared between two neighboring subunits</note>
    </ligand>
</feature>
<dbReference type="EC" id="6.3.5.1" evidence="7 8"/>
<comment type="similarity">
    <text evidence="2 7 8">In the C-terminal section; belongs to the NAD synthetase family.</text>
</comment>
<reference evidence="12 13" key="1">
    <citation type="submission" date="2016-10" db="EMBL/GenBank/DDBJ databases">
        <authorList>
            <person name="de Groot N.N."/>
        </authorList>
    </citation>
    <scope>NUCLEOTIDE SEQUENCE [LARGE SCALE GENOMIC DNA]</scope>
    <source>
        <strain evidence="12 13">NE2</strain>
    </source>
</reference>
<dbReference type="InterPro" id="IPR014445">
    <property type="entry name" value="Gln-dep_NAD_synthase"/>
</dbReference>
<keyword evidence="4 7" id="KW-0547">Nucleotide-binding</keyword>
<dbReference type="InterPro" id="IPR003010">
    <property type="entry name" value="C-N_Hydrolase"/>
</dbReference>
<organism evidence="12 13">
    <name type="scientific">Methylocapsa palsarum</name>
    <dbReference type="NCBI Taxonomy" id="1612308"/>
    <lineage>
        <taxon>Bacteria</taxon>
        <taxon>Pseudomonadati</taxon>
        <taxon>Pseudomonadota</taxon>
        <taxon>Alphaproteobacteria</taxon>
        <taxon>Hyphomicrobiales</taxon>
        <taxon>Beijerinckiaceae</taxon>
        <taxon>Methylocapsa</taxon>
    </lineage>
</organism>
<dbReference type="InterPro" id="IPR022310">
    <property type="entry name" value="NAD/GMP_synthase"/>
</dbReference>
<evidence type="ECO:0000256" key="5">
    <source>
        <dbReference type="ARBA" id="ARBA00022840"/>
    </source>
</evidence>
<dbReference type="HAMAP" id="MF_02090">
    <property type="entry name" value="NadE_glutamine_dep"/>
    <property type="match status" value="1"/>
</dbReference>
<dbReference type="InterPro" id="IPR000132">
    <property type="entry name" value="Nitrilase/CN_hydratase_CS"/>
</dbReference>
<dbReference type="Pfam" id="PF02540">
    <property type="entry name" value="NAD_synthase"/>
    <property type="match status" value="1"/>
</dbReference>
<dbReference type="PANTHER" id="PTHR23090:SF9">
    <property type="entry name" value="GLUTAMINE-DEPENDENT NAD(+) SYNTHETASE"/>
    <property type="match status" value="1"/>
</dbReference>
<dbReference type="OrthoDB" id="9760188at2"/>
<dbReference type="InterPro" id="IPR014729">
    <property type="entry name" value="Rossmann-like_a/b/a_fold"/>
</dbReference>
<dbReference type="Gene3D" id="3.60.110.10">
    <property type="entry name" value="Carbon-nitrogen hydrolase"/>
    <property type="match status" value="1"/>
</dbReference>
<feature type="active site" description="Proton acceptor" evidence="9">
    <location>
        <position position="59"/>
    </location>
</feature>
<feature type="binding site" evidence="7">
    <location>
        <begin position="305"/>
        <end position="312"/>
    </location>
    <ligand>
        <name>ATP</name>
        <dbReference type="ChEBI" id="CHEBI:30616"/>
    </ligand>
</feature>
<keyword evidence="5 7" id="KW-0067">ATP-binding</keyword>
<evidence type="ECO:0000256" key="1">
    <source>
        <dbReference type="ARBA" id="ARBA00005188"/>
    </source>
</evidence>
<dbReference type="NCBIfam" id="TIGR00552">
    <property type="entry name" value="nadE"/>
    <property type="match status" value="1"/>
</dbReference>
<dbReference type="FunFam" id="3.40.50.620:FF:000106">
    <property type="entry name" value="Glutamine-dependent NAD(+) synthetase"/>
    <property type="match status" value="1"/>
</dbReference>
<dbReference type="PROSITE" id="PS00920">
    <property type="entry name" value="NITRIL_CHT_1"/>
    <property type="match status" value="1"/>
</dbReference>
<comment type="similarity">
    <text evidence="10">Belongs to the NAD synthetase family.</text>
</comment>
<comment type="function">
    <text evidence="7">Catalyzes the ATP-dependent amidation of deamido-NAD to form NAD. Uses L-glutamine as a nitrogen source.</text>
</comment>
<protein>
    <recommendedName>
        <fullName evidence="7 8">Glutamine-dependent NAD(+) synthetase</fullName>
        <ecNumber evidence="7 8">6.3.5.1</ecNumber>
    </recommendedName>
    <alternativeName>
        <fullName evidence="7 8">NAD(+) synthase [glutamine-hydrolyzing]</fullName>
    </alternativeName>
</protein>
<feature type="active site" description="Proton acceptor; for glutaminase activity" evidence="7">
    <location>
        <position position="59"/>
    </location>
</feature>
<comment type="catalytic activity">
    <reaction evidence="7 8">
        <text>deamido-NAD(+) + L-glutamine + ATP + H2O = L-glutamate + AMP + diphosphate + NAD(+) + H(+)</text>
        <dbReference type="Rhea" id="RHEA:24384"/>
        <dbReference type="ChEBI" id="CHEBI:15377"/>
        <dbReference type="ChEBI" id="CHEBI:15378"/>
        <dbReference type="ChEBI" id="CHEBI:29985"/>
        <dbReference type="ChEBI" id="CHEBI:30616"/>
        <dbReference type="ChEBI" id="CHEBI:33019"/>
        <dbReference type="ChEBI" id="CHEBI:57540"/>
        <dbReference type="ChEBI" id="CHEBI:58359"/>
        <dbReference type="ChEBI" id="CHEBI:58437"/>
        <dbReference type="ChEBI" id="CHEBI:456215"/>
        <dbReference type="EC" id="6.3.5.1"/>
    </reaction>
</comment>
<dbReference type="SUPFAM" id="SSF52402">
    <property type="entry name" value="Adenine nucleotide alpha hydrolases-like"/>
    <property type="match status" value="1"/>
</dbReference>
<dbReference type="UniPathway" id="UPA00253">
    <property type="reaction ID" value="UER00334"/>
</dbReference>
<dbReference type="CDD" id="cd00553">
    <property type="entry name" value="NAD_synthase"/>
    <property type="match status" value="1"/>
</dbReference>
<evidence type="ECO:0000256" key="3">
    <source>
        <dbReference type="ARBA" id="ARBA00022598"/>
    </source>
</evidence>
<dbReference type="GO" id="GO:0000257">
    <property type="term" value="F:nitrilase activity"/>
    <property type="evidence" value="ECO:0007669"/>
    <property type="project" value="UniProtKB-ARBA"/>
</dbReference>
<keyword evidence="3 7" id="KW-0436">Ligase</keyword>
<sequence>MSPPVRPLEENAGAPAARLVIGVAQIDCVVGDIAGNLARVRAARAEARAFGADLVMFSELFLAGYPPEDLVLKPAFLEACRAACEELALETADGGPAVLVGLPLVEDGLCYNAYALLDRGRVEAVRFKADLPNYGVFDEKRVFAAGPMPGPIVFRGVRIGVPICEDIWGPDPVECIAETGGEILLVPNGSPYWRGKTDERLSVAVARVVESRLPLVYLNQFGGQDELVFDGASFALNADASLAFQLPAFAPMVARTVWERRAMGFVCVEGPKAELPEGDRADYAACVLGLRDYVARNGFPGVVMGLSGGVDSALCAAMAVDALGASRVHCIMLPYRFTSNESLIDAEACAKALGVRYDILPIAPAVDGFEKVLEPLFKGTAPGLTEENIQSRARGALLMSVSNKFGPMVVTTGNKSEMSVGYATLYGDMNGGFNPIKDLYKLQVFRLGQLRNVWKPEGALGPDGEVIPQNILVKPPTAELRENQKDQDSLPPYEALDPILEGLVEKEMRVSDLVAQGHDLETVRRIEKLLYLAEYKRRQSAPGVKVTKKNFGRDRRYPIVNKFRDPFGTVAAPSGIVWPRGGGAGEGEA</sequence>
<dbReference type="Gene3D" id="3.40.50.620">
    <property type="entry name" value="HUPs"/>
    <property type="match status" value="1"/>
</dbReference>
<evidence type="ECO:0000256" key="6">
    <source>
        <dbReference type="ARBA" id="ARBA00023027"/>
    </source>
</evidence>
<evidence type="ECO:0000259" key="11">
    <source>
        <dbReference type="PROSITE" id="PS50263"/>
    </source>
</evidence>
<comment type="caution">
    <text evidence="7">Lacks conserved residue(s) required for the propagation of feature annotation.</text>
</comment>
<dbReference type="NCBIfam" id="NF010588">
    <property type="entry name" value="PRK13981.1"/>
    <property type="match status" value="1"/>
</dbReference>
<feature type="binding site" evidence="7">
    <location>
        <position position="134"/>
    </location>
    <ligand>
        <name>L-glutamine</name>
        <dbReference type="ChEBI" id="CHEBI:58359"/>
    </ligand>
</feature>
<feature type="binding site" evidence="7">
    <location>
        <position position="190"/>
    </location>
    <ligand>
        <name>L-glutamine</name>
        <dbReference type="ChEBI" id="CHEBI:58359"/>
    </ligand>
</feature>
<dbReference type="GO" id="GO:0009435">
    <property type="term" value="P:NAD+ biosynthetic process"/>
    <property type="evidence" value="ECO:0007669"/>
    <property type="project" value="UniProtKB-UniRule"/>
</dbReference>
<feature type="active site" description="Nucleophile; for glutaminase activity" evidence="7">
    <location>
        <position position="164"/>
    </location>
</feature>
<dbReference type="GO" id="GO:0005524">
    <property type="term" value="F:ATP binding"/>
    <property type="evidence" value="ECO:0007669"/>
    <property type="project" value="UniProtKB-UniRule"/>
</dbReference>
<dbReference type="STRING" id="1612308.SAMN05444581_108108"/>
<keyword evidence="13" id="KW-1185">Reference proteome</keyword>
<dbReference type="GO" id="GO:0004359">
    <property type="term" value="F:glutaminase activity"/>
    <property type="evidence" value="ECO:0007669"/>
    <property type="project" value="InterPro"/>
</dbReference>
<evidence type="ECO:0000256" key="10">
    <source>
        <dbReference type="RuleBase" id="RU003811"/>
    </source>
</evidence>
<gene>
    <name evidence="7" type="primary">nadE</name>
    <name evidence="12" type="ORF">SAMN05444581_108108</name>
</gene>
<dbReference type="SUPFAM" id="SSF56317">
    <property type="entry name" value="Carbon-nitrogen hydrolase"/>
    <property type="match status" value="1"/>
</dbReference>
<dbReference type="PANTHER" id="PTHR23090">
    <property type="entry name" value="NH 3 /GLUTAMINE-DEPENDENT NAD + SYNTHETASE"/>
    <property type="match status" value="1"/>
</dbReference>
<accession>A0A1I3ZQD1</accession>
<dbReference type="GO" id="GO:0008795">
    <property type="term" value="F:NAD+ synthase activity"/>
    <property type="evidence" value="ECO:0007669"/>
    <property type="project" value="UniProtKB-UniRule"/>
</dbReference>
<dbReference type="AlphaFoldDB" id="A0A1I3ZQD1"/>
<dbReference type="Pfam" id="PF00795">
    <property type="entry name" value="CN_hydrolase"/>
    <property type="match status" value="1"/>
</dbReference>
<evidence type="ECO:0000313" key="13">
    <source>
        <dbReference type="Proteomes" id="UP000198755"/>
    </source>
</evidence>
<evidence type="ECO:0000256" key="7">
    <source>
        <dbReference type="HAMAP-Rule" id="MF_02090"/>
    </source>
</evidence>
<feature type="binding site" evidence="7">
    <location>
        <position position="388"/>
    </location>
    <ligand>
        <name>deamido-NAD(+)</name>
        <dbReference type="ChEBI" id="CHEBI:58437"/>
        <note>ligand shared between two neighboring subunits</note>
    </ligand>
</feature>
<evidence type="ECO:0000256" key="8">
    <source>
        <dbReference type="PIRNR" id="PIRNR006630"/>
    </source>
</evidence>
<name>A0A1I3ZQD1_9HYPH</name>
<evidence type="ECO:0000313" key="12">
    <source>
        <dbReference type="EMBL" id="SFK46177.1"/>
    </source>
</evidence>
<dbReference type="PIRSF" id="PIRSF006630">
    <property type="entry name" value="NADS_GAT"/>
    <property type="match status" value="1"/>
</dbReference>
<feature type="binding site" evidence="7">
    <location>
        <position position="536"/>
    </location>
    <ligand>
        <name>deamido-NAD(+)</name>
        <dbReference type="ChEBI" id="CHEBI:58437"/>
        <note>ligand shared between two neighboring subunits</note>
    </ligand>
</feature>
<keyword evidence="6 7" id="KW-0520">NAD</keyword>
<dbReference type="EMBL" id="FOSN01000008">
    <property type="protein sequence ID" value="SFK46177.1"/>
    <property type="molecule type" value="Genomic_DNA"/>
</dbReference>
<dbReference type="GO" id="GO:0003952">
    <property type="term" value="F:NAD+ synthase (glutamine-hydrolyzing) activity"/>
    <property type="evidence" value="ECO:0007669"/>
    <property type="project" value="UniProtKB-UniRule"/>
</dbReference>
<dbReference type="InterPro" id="IPR036526">
    <property type="entry name" value="C-N_Hydrolase_sf"/>
</dbReference>
<dbReference type="PROSITE" id="PS50263">
    <property type="entry name" value="CN_HYDROLASE"/>
    <property type="match status" value="1"/>
</dbReference>
<feature type="binding site" evidence="7">
    <location>
        <position position="196"/>
    </location>
    <ligand>
        <name>L-glutamine</name>
        <dbReference type="ChEBI" id="CHEBI:58359"/>
    </ligand>
</feature>
<dbReference type="RefSeq" id="WP_091682037.1">
    <property type="nucleotide sequence ID" value="NZ_FOSN01000008.1"/>
</dbReference>
<feature type="active site" description="For glutaminase activity" evidence="7">
    <location>
        <position position="128"/>
    </location>
</feature>